<evidence type="ECO:0000259" key="9">
    <source>
        <dbReference type="PROSITE" id="PS50893"/>
    </source>
</evidence>
<keyword evidence="3 8" id="KW-0812">Transmembrane</keyword>
<dbReference type="Gene3D" id="3.90.70.10">
    <property type="entry name" value="Cysteine proteinases"/>
    <property type="match status" value="1"/>
</dbReference>
<evidence type="ECO:0000313" key="12">
    <source>
        <dbReference type="EMBL" id="WUR15424.1"/>
    </source>
</evidence>
<evidence type="ECO:0000256" key="3">
    <source>
        <dbReference type="ARBA" id="ARBA00022692"/>
    </source>
</evidence>
<evidence type="ECO:0000256" key="6">
    <source>
        <dbReference type="ARBA" id="ARBA00022989"/>
    </source>
</evidence>
<dbReference type="PANTHER" id="PTHR24221">
    <property type="entry name" value="ATP-BINDING CASSETTE SUB-FAMILY B"/>
    <property type="match status" value="1"/>
</dbReference>
<dbReference type="InterPro" id="IPR003593">
    <property type="entry name" value="AAA+_ATPase"/>
</dbReference>
<feature type="domain" description="ABC transmembrane type-1" evidence="10">
    <location>
        <begin position="156"/>
        <end position="437"/>
    </location>
</feature>
<evidence type="ECO:0000259" key="10">
    <source>
        <dbReference type="PROSITE" id="PS50929"/>
    </source>
</evidence>
<dbReference type="InterPro" id="IPR036640">
    <property type="entry name" value="ABC1_TM_sf"/>
</dbReference>
<keyword evidence="6 8" id="KW-1133">Transmembrane helix</keyword>
<feature type="domain" description="Peptidase C39" evidence="11">
    <location>
        <begin position="5"/>
        <end position="124"/>
    </location>
</feature>
<accession>A0ABZ1USB5</accession>
<keyword evidence="5" id="KW-0067">ATP-binding</keyword>
<evidence type="ECO:0000256" key="4">
    <source>
        <dbReference type="ARBA" id="ARBA00022741"/>
    </source>
</evidence>
<evidence type="ECO:0000256" key="1">
    <source>
        <dbReference type="ARBA" id="ARBA00004651"/>
    </source>
</evidence>
<evidence type="ECO:0000313" key="13">
    <source>
        <dbReference type="Proteomes" id="UP000321323"/>
    </source>
</evidence>
<sequence>MYYQQVEVAECGLVCIAYAAAKLGAQHDLIDLRRRFDASSRGLNFQQMAELAASLHLHARGVQCSVDELKDLALPAVLHWGLKHFVVLERVSRNTVRIFDPSKGRQTLKYEQVSKCFTGVALEISRAQGFKRRKEPSPLSILSWVRLGPELYRGMIQVAVLSILLQLYILASPFYMQLAMDQAALKGDLGLLSLLAIGFGAYGLFNAVAMLLRGYVTQQMSAWMSWDMSVRLFRHMIRLPLPWFQKRRLADSISRFEAVNPIRDLISGSLIASLIDGVLAITTAIMMLVFSPMLALIAIVGVFASICISLLSLPNSLRMGGEALTAKIAESEKRMEILRSIQTVKTMSAEGVLEQQWSNRYNEVLRTNVANGRYTIAITSLQQAVHVIVSTIIVYFGARQVMDATMTVGLLFAFVAYQTQFKNASSSLIAQIIQWRLTDIYSHRLADIVLSQVEPGLEIQDSGVRPSGHIEIDNISFRYGPTEPFVLRNVSLRIQPGESLAIVGPSGIGKSTFMKVIAGLYMPATGEVRLDKRPIATWGLKAVRKNIGVVLQDDELLSGTVLENVTFFSSDCDRHLVLKVLDAVGMKDEVLSMPMKEDTFIGDMGGSISGGQKQRLLLARALYKNPCILLLDEATSHLDTLNEKRINAFLKEMKITRIIIAHRPETICSADKIFDLAARSFLSPAMVAERYLSAARPKSPAPDLGAATQPVGAVISDTRVSREEEQTTGVMPIVLNAMGSPVIGSSEGRVANRRQTTSGSIDSVIIAGNTAVL</sequence>
<dbReference type="PROSITE" id="PS50929">
    <property type="entry name" value="ABC_TM1F"/>
    <property type="match status" value="1"/>
</dbReference>
<keyword evidence="2" id="KW-1003">Cell membrane</keyword>
<dbReference type="Pfam" id="PF00664">
    <property type="entry name" value="ABC_membrane"/>
    <property type="match status" value="1"/>
</dbReference>
<dbReference type="SMART" id="SM00382">
    <property type="entry name" value="AAA"/>
    <property type="match status" value="1"/>
</dbReference>
<feature type="domain" description="ABC transporter" evidence="9">
    <location>
        <begin position="470"/>
        <end position="703"/>
    </location>
</feature>
<dbReference type="InterPro" id="IPR011527">
    <property type="entry name" value="ABC1_TM_dom"/>
</dbReference>
<dbReference type="PANTHER" id="PTHR24221:SF606">
    <property type="entry name" value="COLICIN V SECRETION-PROCESSING ATP-BINDING PROTEIN"/>
    <property type="match status" value="1"/>
</dbReference>
<evidence type="ECO:0000256" key="5">
    <source>
        <dbReference type="ARBA" id="ARBA00022840"/>
    </source>
</evidence>
<reference evidence="12 13" key="1">
    <citation type="journal article" date="2019" name="Int. J. Syst. Evol. Microbiol.">
        <title>The Draft Whole-Genome Sequence of the Antibiotic Producer Empedobacter haloabium ATCC 31962 Provides Indications for Its Taxonomic Reclassification.</title>
        <authorList>
            <person name="Miess H."/>
            <person name="Arlt P."/>
            <person name="Apel A.K."/>
            <person name="Weber T."/>
            <person name="Nieselt K."/>
            <person name="Hanssen F."/>
            <person name="Czemmel S."/>
            <person name="Nahnsen S."/>
            <person name="Gross H."/>
        </authorList>
    </citation>
    <scope>NUCLEOTIDE SEQUENCE [LARGE SCALE GENOMIC DNA]</scope>
    <source>
        <strain evidence="12 13">ATCC 31962</strain>
    </source>
</reference>
<dbReference type="Gene3D" id="3.40.50.300">
    <property type="entry name" value="P-loop containing nucleotide triphosphate hydrolases"/>
    <property type="match status" value="1"/>
</dbReference>
<dbReference type="InterPro" id="IPR003439">
    <property type="entry name" value="ABC_transporter-like_ATP-bd"/>
</dbReference>
<gene>
    <name evidence="12" type="ORF">E7V67_010075</name>
</gene>
<feature type="transmembrane region" description="Helical" evidence="8">
    <location>
        <begin position="191"/>
        <end position="212"/>
    </location>
</feature>
<dbReference type="Proteomes" id="UP000321323">
    <property type="component" value="Chromosome"/>
</dbReference>
<evidence type="ECO:0000256" key="8">
    <source>
        <dbReference type="SAM" id="Phobius"/>
    </source>
</evidence>
<dbReference type="PROSITE" id="PS00211">
    <property type="entry name" value="ABC_TRANSPORTER_1"/>
    <property type="match status" value="1"/>
</dbReference>
<dbReference type="SUPFAM" id="SSF90123">
    <property type="entry name" value="ABC transporter transmembrane region"/>
    <property type="match status" value="1"/>
</dbReference>
<dbReference type="CDD" id="cd18567">
    <property type="entry name" value="ABC_6TM_CvaB_RaxB_like"/>
    <property type="match status" value="1"/>
</dbReference>
<dbReference type="InterPro" id="IPR039421">
    <property type="entry name" value="Type_1_exporter"/>
</dbReference>
<dbReference type="InterPro" id="IPR017871">
    <property type="entry name" value="ABC_transporter-like_CS"/>
</dbReference>
<dbReference type="Pfam" id="PF00005">
    <property type="entry name" value="ABC_tran"/>
    <property type="match status" value="1"/>
</dbReference>
<name>A0ABZ1USB5_9BURK</name>
<dbReference type="Gene3D" id="1.20.1560.10">
    <property type="entry name" value="ABC transporter type 1, transmembrane domain"/>
    <property type="match status" value="1"/>
</dbReference>
<dbReference type="InterPro" id="IPR005074">
    <property type="entry name" value="Peptidase_C39"/>
</dbReference>
<proteinExistence type="predicted"/>
<dbReference type="PROSITE" id="PS50893">
    <property type="entry name" value="ABC_TRANSPORTER_2"/>
    <property type="match status" value="1"/>
</dbReference>
<keyword evidence="7 8" id="KW-0472">Membrane</keyword>
<keyword evidence="13" id="KW-1185">Reference proteome</keyword>
<keyword evidence="4" id="KW-0547">Nucleotide-binding</keyword>
<dbReference type="SUPFAM" id="SSF52540">
    <property type="entry name" value="P-loop containing nucleoside triphosphate hydrolases"/>
    <property type="match status" value="1"/>
</dbReference>
<dbReference type="EMBL" id="CP136508">
    <property type="protein sequence ID" value="WUR15424.1"/>
    <property type="molecule type" value="Genomic_DNA"/>
</dbReference>
<evidence type="ECO:0000256" key="7">
    <source>
        <dbReference type="ARBA" id="ARBA00023136"/>
    </source>
</evidence>
<feature type="transmembrane region" description="Helical" evidence="8">
    <location>
        <begin position="265"/>
        <end position="287"/>
    </location>
</feature>
<dbReference type="PROSITE" id="PS50990">
    <property type="entry name" value="PEPTIDASE_C39"/>
    <property type="match status" value="1"/>
</dbReference>
<comment type="subcellular location">
    <subcellularLocation>
        <location evidence="1">Cell membrane</location>
        <topology evidence="1">Multi-pass membrane protein</topology>
    </subcellularLocation>
</comment>
<evidence type="ECO:0000256" key="2">
    <source>
        <dbReference type="ARBA" id="ARBA00022475"/>
    </source>
</evidence>
<protein>
    <submittedName>
        <fullName evidence="12">Peptidase domain-containing ABC transporter</fullName>
    </submittedName>
</protein>
<organism evidence="12 13">
    <name type="scientific">[Empedobacter] haloabium</name>
    <dbReference type="NCBI Taxonomy" id="592317"/>
    <lineage>
        <taxon>Bacteria</taxon>
        <taxon>Pseudomonadati</taxon>
        <taxon>Pseudomonadota</taxon>
        <taxon>Betaproteobacteria</taxon>
        <taxon>Burkholderiales</taxon>
        <taxon>Oxalobacteraceae</taxon>
        <taxon>Telluria group</taxon>
        <taxon>Telluria group incertae sedis</taxon>
    </lineage>
</organism>
<dbReference type="Pfam" id="PF03412">
    <property type="entry name" value="Peptidase_C39"/>
    <property type="match status" value="1"/>
</dbReference>
<feature type="transmembrane region" description="Helical" evidence="8">
    <location>
        <begin position="151"/>
        <end position="171"/>
    </location>
</feature>
<evidence type="ECO:0000259" key="11">
    <source>
        <dbReference type="PROSITE" id="PS50990"/>
    </source>
</evidence>
<dbReference type="InterPro" id="IPR027417">
    <property type="entry name" value="P-loop_NTPase"/>
</dbReference>
<feature type="transmembrane region" description="Helical" evidence="8">
    <location>
        <begin position="293"/>
        <end position="313"/>
    </location>
</feature>